<keyword evidence="1 6" id="KW-0479">Metal-binding</keyword>
<evidence type="ECO:0000256" key="7">
    <source>
        <dbReference type="SAM" id="Coils"/>
    </source>
</evidence>
<feature type="binding site" evidence="5">
    <location>
        <begin position="266"/>
        <end position="269"/>
    </location>
    <ligand>
        <name>GTP</name>
        <dbReference type="ChEBI" id="CHEBI:37565"/>
    </ligand>
</feature>
<dbReference type="FunFam" id="3.40.50.300:FF:000692">
    <property type="entry name" value="Guanine nucleotide-binding protein subunit alpha"/>
    <property type="match status" value="1"/>
</dbReference>
<evidence type="ECO:0000256" key="6">
    <source>
        <dbReference type="PIRSR" id="PIRSR601019-2"/>
    </source>
</evidence>
<dbReference type="SUPFAM" id="SSF47895">
    <property type="entry name" value="Transducin (alpha subunit), insertion domain"/>
    <property type="match status" value="1"/>
</dbReference>
<feature type="binding site" evidence="5">
    <location>
        <begin position="45"/>
        <end position="50"/>
    </location>
    <ligand>
        <name>GTP</name>
        <dbReference type="ChEBI" id="CHEBI:37565"/>
    </ligand>
</feature>
<organism evidence="9 10">
    <name type="scientific">Anaeramoeba flamelloides</name>
    <dbReference type="NCBI Taxonomy" id="1746091"/>
    <lineage>
        <taxon>Eukaryota</taxon>
        <taxon>Metamonada</taxon>
        <taxon>Anaeramoebidae</taxon>
        <taxon>Anaeramoeba</taxon>
    </lineage>
</organism>
<dbReference type="PRINTS" id="PR00318">
    <property type="entry name" value="GPROTEINA"/>
</dbReference>
<dbReference type="InterPro" id="IPR001019">
    <property type="entry name" value="Gprotein_alpha_su"/>
</dbReference>
<feature type="compositionally biased region" description="Basic and acidic residues" evidence="8">
    <location>
        <begin position="17"/>
        <end position="26"/>
    </location>
</feature>
<sequence>MGNCCPSEKKKKKKRGTIKEQLIENDSRSTEKKETIRVLLLGAGESGKTTFFKQMRLIQEEGFSKDDLNFYKNQIQKSCISSMKILVSNAERLNYNLEKIEQANLILQTKKNSEFTKEIGLALQLLWKDEAIGQTFLKRNTKFHLNDSMEFFFDSLERISQPNYIPTNEDVLRCRTTTVSVDEAEFQLDDFLFTLIDVGGQRNERRKWSYCYDKISTVIFFVSLIGYSQVLFEDNSTNRMSESLALFRDVVQSPWFAKSLIVVYLNKKDLFEKQIHQVDLGTYFKEYKGGANYDNAIEFVQDQFYKVGQTTNERYKKEILTYPTCALNTEDIRDVTKLTLGKVLNNDLDDLGFL</sequence>
<evidence type="ECO:0000256" key="1">
    <source>
        <dbReference type="ARBA" id="ARBA00022723"/>
    </source>
</evidence>
<dbReference type="GO" id="GO:0001664">
    <property type="term" value="F:G protein-coupled receptor binding"/>
    <property type="evidence" value="ECO:0007669"/>
    <property type="project" value="TreeGrafter"/>
</dbReference>
<feature type="coiled-coil region" evidence="7">
    <location>
        <begin position="83"/>
        <end position="110"/>
    </location>
</feature>
<proteinExistence type="predicted"/>
<feature type="binding site" evidence="5">
    <location>
        <begin position="147"/>
        <end position="148"/>
    </location>
    <ligand>
        <name>GTP</name>
        <dbReference type="ChEBI" id="CHEBI:37565"/>
    </ligand>
</feature>
<dbReference type="Pfam" id="PF00503">
    <property type="entry name" value="G-alpha"/>
    <property type="match status" value="1"/>
</dbReference>
<dbReference type="Proteomes" id="UP001146793">
    <property type="component" value="Unassembled WGS sequence"/>
</dbReference>
<name>A0AAV7Z051_9EUKA</name>
<dbReference type="CDD" id="cd00066">
    <property type="entry name" value="G-alpha"/>
    <property type="match status" value="1"/>
</dbReference>
<feature type="region of interest" description="Disordered" evidence="8">
    <location>
        <begin position="1"/>
        <end position="26"/>
    </location>
</feature>
<dbReference type="GO" id="GO:0003924">
    <property type="term" value="F:GTPase activity"/>
    <property type="evidence" value="ECO:0007669"/>
    <property type="project" value="InterPro"/>
</dbReference>
<accession>A0AAV7Z051</accession>
<dbReference type="PANTHER" id="PTHR10218">
    <property type="entry name" value="GTP-BINDING PROTEIN ALPHA SUBUNIT"/>
    <property type="match status" value="1"/>
</dbReference>
<dbReference type="PROSITE" id="PS51882">
    <property type="entry name" value="G_ALPHA"/>
    <property type="match status" value="1"/>
</dbReference>
<reference evidence="9" key="1">
    <citation type="submission" date="2022-08" db="EMBL/GenBank/DDBJ databases">
        <title>Novel sulphate-reducing endosymbionts in the free-living metamonad Anaeramoeba.</title>
        <authorList>
            <person name="Jerlstrom-Hultqvist J."/>
            <person name="Cepicka I."/>
            <person name="Gallot-Lavallee L."/>
            <person name="Salas-Leiva D."/>
            <person name="Curtis B.A."/>
            <person name="Zahonova K."/>
            <person name="Pipaliya S."/>
            <person name="Dacks J."/>
            <person name="Roger A.J."/>
        </authorList>
    </citation>
    <scope>NUCLEOTIDE SEQUENCE</scope>
    <source>
        <strain evidence="9">Busselton2</strain>
    </source>
</reference>
<dbReference type="Gene3D" id="1.10.400.10">
    <property type="entry name" value="GI Alpha 1, domain 2-like"/>
    <property type="match status" value="1"/>
</dbReference>
<dbReference type="AlphaFoldDB" id="A0AAV7Z051"/>
<dbReference type="GO" id="GO:0007188">
    <property type="term" value="P:adenylate cyclase-modulating G protein-coupled receptor signaling pathway"/>
    <property type="evidence" value="ECO:0007669"/>
    <property type="project" value="TreeGrafter"/>
</dbReference>
<feature type="binding site" evidence="5">
    <location>
        <begin position="197"/>
        <end position="201"/>
    </location>
    <ligand>
        <name>GTP</name>
        <dbReference type="ChEBI" id="CHEBI:37565"/>
    </ligand>
</feature>
<keyword evidence="3 5" id="KW-0342">GTP-binding</keyword>
<dbReference type="SUPFAM" id="SSF52540">
    <property type="entry name" value="P-loop containing nucleoside triphosphate hydrolases"/>
    <property type="match status" value="1"/>
</dbReference>
<keyword evidence="2 5" id="KW-0547">Nucleotide-binding</keyword>
<evidence type="ECO:0000313" key="10">
    <source>
        <dbReference type="Proteomes" id="UP001146793"/>
    </source>
</evidence>
<protein>
    <submittedName>
        <fullName evidence="9">Guanine nucleotide-binding protein g(O) subunit alpha</fullName>
    </submittedName>
</protein>
<dbReference type="InterPro" id="IPR027417">
    <property type="entry name" value="P-loop_NTPase"/>
</dbReference>
<dbReference type="GO" id="GO:0031683">
    <property type="term" value="F:G-protein beta/gamma-subunit complex binding"/>
    <property type="evidence" value="ECO:0007669"/>
    <property type="project" value="InterPro"/>
</dbReference>
<feature type="binding site" evidence="6">
    <location>
        <position position="178"/>
    </location>
    <ligand>
        <name>Mg(2+)</name>
        <dbReference type="ChEBI" id="CHEBI:18420"/>
    </ligand>
</feature>
<dbReference type="GO" id="GO:0046872">
    <property type="term" value="F:metal ion binding"/>
    <property type="evidence" value="ECO:0007669"/>
    <property type="project" value="UniProtKB-KW"/>
</dbReference>
<dbReference type="GO" id="GO:0005525">
    <property type="term" value="F:GTP binding"/>
    <property type="evidence" value="ECO:0007669"/>
    <property type="project" value="UniProtKB-KW"/>
</dbReference>
<evidence type="ECO:0000256" key="2">
    <source>
        <dbReference type="ARBA" id="ARBA00022741"/>
    </source>
</evidence>
<feature type="binding site" evidence="6">
    <location>
        <position position="49"/>
    </location>
    <ligand>
        <name>Mg(2+)</name>
        <dbReference type="ChEBI" id="CHEBI:18420"/>
    </ligand>
</feature>
<keyword evidence="6" id="KW-0460">Magnesium</keyword>
<feature type="binding site" evidence="5">
    <location>
        <position position="326"/>
    </location>
    <ligand>
        <name>GTP</name>
        <dbReference type="ChEBI" id="CHEBI:37565"/>
    </ligand>
</feature>
<dbReference type="Gene3D" id="3.40.50.300">
    <property type="entry name" value="P-loop containing nucleotide triphosphate hydrolases"/>
    <property type="match status" value="1"/>
</dbReference>
<evidence type="ECO:0000256" key="5">
    <source>
        <dbReference type="PIRSR" id="PIRSR601019-1"/>
    </source>
</evidence>
<dbReference type="GO" id="GO:0005834">
    <property type="term" value="C:heterotrimeric G-protein complex"/>
    <property type="evidence" value="ECO:0007669"/>
    <property type="project" value="TreeGrafter"/>
</dbReference>
<keyword evidence="7" id="KW-0175">Coiled coil</keyword>
<dbReference type="InterPro" id="IPR011025">
    <property type="entry name" value="GproteinA_insert"/>
</dbReference>
<feature type="binding site" evidence="5">
    <location>
        <begin position="172"/>
        <end position="178"/>
    </location>
    <ligand>
        <name>GTP</name>
        <dbReference type="ChEBI" id="CHEBI:37565"/>
    </ligand>
</feature>
<evidence type="ECO:0000256" key="4">
    <source>
        <dbReference type="ARBA" id="ARBA00023224"/>
    </source>
</evidence>
<evidence type="ECO:0000256" key="3">
    <source>
        <dbReference type="ARBA" id="ARBA00023134"/>
    </source>
</evidence>
<evidence type="ECO:0000256" key="8">
    <source>
        <dbReference type="SAM" id="MobiDB-lite"/>
    </source>
</evidence>
<dbReference type="EMBL" id="JANTQA010000047">
    <property type="protein sequence ID" value="KAJ3433413.1"/>
    <property type="molecule type" value="Genomic_DNA"/>
</dbReference>
<dbReference type="SMART" id="SM00275">
    <property type="entry name" value="G_alpha"/>
    <property type="match status" value="1"/>
</dbReference>
<comment type="caution">
    <text evidence="9">The sequence shown here is derived from an EMBL/GenBank/DDBJ whole genome shotgun (WGS) entry which is preliminary data.</text>
</comment>
<dbReference type="PANTHER" id="PTHR10218:SF302">
    <property type="entry name" value="GUANINE NUCLEOTIDE-BINDING PROTEIN ALPHA-5 SUBUNIT"/>
    <property type="match status" value="1"/>
</dbReference>
<keyword evidence="4" id="KW-0807">Transducer</keyword>
<gene>
    <name evidence="9" type="ORF">M0812_22371</name>
</gene>
<dbReference type="GO" id="GO:0005737">
    <property type="term" value="C:cytoplasm"/>
    <property type="evidence" value="ECO:0007669"/>
    <property type="project" value="TreeGrafter"/>
</dbReference>
<evidence type="ECO:0000313" key="9">
    <source>
        <dbReference type="EMBL" id="KAJ3433413.1"/>
    </source>
</evidence>